<organism evidence="1 2">
    <name type="scientific">Desulfoscipio geothermicus DSM 3669</name>
    <dbReference type="NCBI Taxonomy" id="1121426"/>
    <lineage>
        <taxon>Bacteria</taxon>
        <taxon>Bacillati</taxon>
        <taxon>Bacillota</taxon>
        <taxon>Clostridia</taxon>
        <taxon>Eubacteriales</taxon>
        <taxon>Desulfallaceae</taxon>
        <taxon>Desulfoscipio</taxon>
    </lineage>
</organism>
<keyword evidence="2" id="KW-1185">Reference proteome</keyword>
<evidence type="ECO:0000313" key="1">
    <source>
        <dbReference type="EMBL" id="SFR12435.1"/>
    </source>
</evidence>
<dbReference type="EMBL" id="FOYM01000025">
    <property type="protein sequence ID" value="SFR12435.1"/>
    <property type="molecule type" value="Genomic_DNA"/>
</dbReference>
<evidence type="ECO:0000313" key="2">
    <source>
        <dbReference type="Proteomes" id="UP000199584"/>
    </source>
</evidence>
<name>A0A1I6E3W8_9FIRM</name>
<reference evidence="2" key="1">
    <citation type="submission" date="2016-10" db="EMBL/GenBank/DDBJ databases">
        <authorList>
            <person name="Varghese N."/>
            <person name="Submissions S."/>
        </authorList>
    </citation>
    <scope>NUCLEOTIDE SEQUENCE [LARGE SCALE GENOMIC DNA]</scope>
    <source>
        <strain evidence="2">DSM 3669</strain>
    </source>
</reference>
<dbReference type="AlphaFoldDB" id="A0A1I6E3W8"/>
<proteinExistence type="predicted"/>
<accession>A0A1I6E3W8</accession>
<dbReference type="RefSeq" id="WP_092485592.1">
    <property type="nucleotide sequence ID" value="NZ_FOYM01000025.1"/>
</dbReference>
<gene>
    <name evidence="1" type="ORF">SAMN05660706_12527</name>
</gene>
<protein>
    <submittedName>
        <fullName evidence="1">Uncharacterized protein</fullName>
    </submittedName>
</protein>
<dbReference type="STRING" id="39060.SAMN05660706_12527"/>
<dbReference type="Proteomes" id="UP000199584">
    <property type="component" value="Unassembled WGS sequence"/>
</dbReference>
<sequence length="72" mass="8463">MAVERIYDEIKKLSPMDRYKLRIMLETDEISEDDIEASKRAAGGWADIDAEKMIEDIYRSRDNNPDRIGVDW</sequence>
<dbReference type="OrthoDB" id="1809398at2"/>